<reference evidence="2" key="1">
    <citation type="submission" date="2014-11" db="EMBL/GenBank/DDBJ databases">
        <authorList>
            <person name="Amaro Gonzalez C."/>
        </authorList>
    </citation>
    <scope>NUCLEOTIDE SEQUENCE</scope>
</reference>
<name>A0A0E9S025_ANGAN</name>
<protein>
    <submittedName>
        <fullName evidence="2">Uncharacterized protein</fullName>
    </submittedName>
</protein>
<dbReference type="EMBL" id="GBXM01074592">
    <property type="protein sequence ID" value="JAH33985.1"/>
    <property type="molecule type" value="Transcribed_RNA"/>
</dbReference>
<sequence length="21" mass="2374">MASKPRRSTQPPILDSVEMET</sequence>
<evidence type="ECO:0000313" key="2">
    <source>
        <dbReference type="EMBL" id="JAH33985.1"/>
    </source>
</evidence>
<feature type="region of interest" description="Disordered" evidence="1">
    <location>
        <begin position="1"/>
        <end position="21"/>
    </location>
</feature>
<evidence type="ECO:0000256" key="1">
    <source>
        <dbReference type="SAM" id="MobiDB-lite"/>
    </source>
</evidence>
<organism evidence="2">
    <name type="scientific">Anguilla anguilla</name>
    <name type="common">European freshwater eel</name>
    <name type="synonym">Muraena anguilla</name>
    <dbReference type="NCBI Taxonomy" id="7936"/>
    <lineage>
        <taxon>Eukaryota</taxon>
        <taxon>Metazoa</taxon>
        <taxon>Chordata</taxon>
        <taxon>Craniata</taxon>
        <taxon>Vertebrata</taxon>
        <taxon>Euteleostomi</taxon>
        <taxon>Actinopterygii</taxon>
        <taxon>Neopterygii</taxon>
        <taxon>Teleostei</taxon>
        <taxon>Anguilliformes</taxon>
        <taxon>Anguillidae</taxon>
        <taxon>Anguilla</taxon>
    </lineage>
</organism>
<proteinExistence type="predicted"/>
<accession>A0A0E9S025</accession>
<reference evidence="2" key="2">
    <citation type="journal article" date="2015" name="Fish Shellfish Immunol.">
        <title>Early steps in the European eel (Anguilla anguilla)-Vibrio vulnificus interaction in the gills: Role of the RtxA13 toxin.</title>
        <authorList>
            <person name="Callol A."/>
            <person name="Pajuelo D."/>
            <person name="Ebbesson L."/>
            <person name="Teles M."/>
            <person name="MacKenzie S."/>
            <person name="Amaro C."/>
        </authorList>
    </citation>
    <scope>NUCLEOTIDE SEQUENCE</scope>
</reference>
<dbReference type="AlphaFoldDB" id="A0A0E9S025"/>